<evidence type="ECO:0000313" key="3">
    <source>
        <dbReference type="Proteomes" id="UP000233020"/>
    </source>
</evidence>
<feature type="region of interest" description="Disordered" evidence="1">
    <location>
        <begin position="52"/>
        <end position="82"/>
    </location>
</feature>
<proteinExistence type="predicted"/>
<dbReference type="Proteomes" id="UP000233020">
    <property type="component" value="Unplaced"/>
</dbReference>
<reference evidence="2" key="2">
    <citation type="submission" date="2025-09" db="UniProtKB">
        <authorList>
            <consortium name="Ensembl"/>
        </authorList>
    </citation>
    <scope>IDENTIFICATION</scope>
</reference>
<dbReference type="AlphaFoldDB" id="A0A2K5CZE6"/>
<evidence type="ECO:0000313" key="2">
    <source>
        <dbReference type="Ensembl" id="ENSANAP00000014072.1"/>
    </source>
</evidence>
<keyword evidence="3" id="KW-1185">Reference proteome</keyword>
<accession>A0A2K5CZE6</accession>
<evidence type="ECO:0000256" key="1">
    <source>
        <dbReference type="SAM" id="MobiDB-lite"/>
    </source>
</evidence>
<name>A0A2K5CZE6_AOTNA</name>
<organism evidence="2 3">
    <name type="scientific">Aotus nancymaae</name>
    <name type="common">Ma's night monkey</name>
    <dbReference type="NCBI Taxonomy" id="37293"/>
    <lineage>
        <taxon>Eukaryota</taxon>
        <taxon>Metazoa</taxon>
        <taxon>Chordata</taxon>
        <taxon>Craniata</taxon>
        <taxon>Vertebrata</taxon>
        <taxon>Euteleostomi</taxon>
        <taxon>Mammalia</taxon>
        <taxon>Eutheria</taxon>
        <taxon>Euarchontoglires</taxon>
        <taxon>Primates</taxon>
        <taxon>Haplorrhini</taxon>
        <taxon>Platyrrhini</taxon>
        <taxon>Aotidae</taxon>
        <taxon>Aotus</taxon>
    </lineage>
</organism>
<feature type="region of interest" description="Disordered" evidence="1">
    <location>
        <begin position="100"/>
        <end position="128"/>
    </location>
</feature>
<protein>
    <submittedName>
        <fullName evidence="2">Uncharacterized protein</fullName>
    </submittedName>
</protein>
<dbReference type="GeneTree" id="ENSGT00910000147041"/>
<sequence>MSPEPVMVELGCQSRPDSALDALSYTPSSPLGLGHHLLTTCSLNMDKDNWDEDNGKGECTCGQRRAGGGPRGPSGLEEGLEFHDKRELRPVLPPYRGGDCSPGLLNWSSKGERQEGLMNSHLEELPGP</sequence>
<dbReference type="OMA" id="KVECTCG"/>
<reference evidence="2" key="1">
    <citation type="submission" date="2025-08" db="UniProtKB">
        <authorList>
            <consortium name="Ensembl"/>
        </authorList>
    </citation>
    <scope>IDENTIFICATION</scope>
</reference>
<feature type="compositionally biased region" description="Basic and acidic residues" evidence="1">
    <location>
        <begin position="110"/>
        <end position="128"/>
    </location>
</feature>
<dbReference type="Ensembl" id="ENSANAT00000031903.1">
    <property type="protein sequence ID" value="ENSANAP00000014072.1"/>
    <property type="gene ID" value="ENSANAG00000024963.1"/>
</dbReference>